<gene>
    <name evidence="1" type="ORF">JAZ07_20325</name>
</gene>
<accession>A0A9E4T8Z8</accession>
<dbReference type="AlphaFoldDB" id="A0A9E4T8Z8"/>
<evidence type="ECO:0000313" key="2">
    <source>
        <dbReference type="Proteomes" id="UP000886667"/>
    </source>
</evidence>
<comment type="caution">
    <text evidence="1">The sequence shown here is derived from an EMBL/GenBank/DDBJ whole genome shotgun (WGS) entry which is preliminary data.</text>
</comment>
<reference evidence="1" key="1">
    <citation type="journal article" date="2021" name="Proc. Natl. Acad. Sci. U.S.A.">
        <title>Global biogeography of chemosynthetic symbionts reveals both localized and globally distributed symbiont groups. .</title>
        <authorList>
            <person name="Osvatic J.T."/>
            <person name="Wilkins L.G.E."/>
            <person name="Leibrecht L."/>
            <person name="Leray M."/>
            <person name="Zauner S."/>
            <person name="Polzin J."/>
            <person name="Camacho Y."/>
            <person name="Gros O."/>
            <person name="van Gils J.A."/>
            <person name="Eisen J.A."/>
            <person name="Petersen J.M."/>
            <person name="Yuen B."/>
        </authorList>
    </citation>
    <scope>NUCLEOTIDE SEQUENCE</scope>
    <source>
        <strain evidence="1">MAGclacostrist064TRANS</strain>
    </source>
</reference>
<proteinExistence type="predicted"/>
<name>A0A9E4T8Z8_9GAMM</name>
<dbReference type="EMBL" id="JAEPCM010000768">
    <property type="protein sequence ID" value="MCG7948694.1"/>
    <property type="molecule type" value="Genomic_DNA"/>
</dbReference>
<evidence type="ECO:0000313" key="1">
    <source>
        <dbReference type="EMBL" id="MCG7948694.1"/>
    </source>
</evidence>
<protein>
    <submittedName>
        <fullName evidence="1">Uncharacterized protein</fullName>
    </submittedName>
</protein>
<organism evidence="1 2">
    <name type="scientific">Candidatus Thiodiazotropha taylori</name>
    <dbReference type="NCBI Taxonomy" id="2792791"/>
    <lineage>
        <taxon>Bacteria</taxon>
        <taxon>Pseudomonadati</taxon>
        <taxon>Pseudomonadota</taxon>
        <taxon>Gammaproteobacteria</taxon>
        <taxon>Chromatiales</taxon>
        <taxon>Sedimenticolaceae</taxon>
        <taxon>Candidatus Thiodiazotropha</taxon>
    </lineage>
</organism>
<sequence>MKNEFNDVFDLLTLKEDATQEQLSDAITNSRWAIEELVIKVPYLISMVIDVDEGPPSMELLADILDGTSRLAKLNSVMVGLEMGDSSTEQPQQGPVPQ</sequence>
<dbReference type="Proteomes" id="UP000886667">
    <property type="component" value="Unassembled WGS sequence"/>
</dbReference>